<feature type="transmembrane region" description="Helical" evidence="8">
    <location>
        <begin position="385"/>
        <end position="405"/>
    </location>
</feature>
<evidence type="ECO:0000256" key="2">
    <source>
        <dbReference type="ARBA" id="ARBA00022448"/>
    </source>
</evidence>
<feature type="compositionally biased region" description="Low complexity" evidence="7">
    <location>
        <begin position="428"/>
        <end position="443"/>
    </location>
</feature>
<feature type="compositionally biased region" description="Basic and acidic residues" evidence="7">
    <location>
        <begin position="411"/>
        <end position="421"/>
    </location>
</feature>
<dbReference type="InterPro" id="IPR036259">
    <property type="entry name" value="MFS_trans_sf"/>
</dbReference>
<evidence type="ECO:0000313" key="10">
    <source>
        <dbReference type="Proteomes" id="UP000534286"/>
    </source>
</evidence>
<feature type="transmembrane region" description="Helical" evidence="8">
    <location>
        <begin position="21"/>
        <end position="45"/>
    </location>
</feature>
<dbReference type="Pfam" id="PF05977">
    <property type="entry name" value="MFS_3"/>
    <property type="match status" value="1"/>
</dbReference>
<accession>A0A7W7WCT3</accession>
<organism evidence="9 10">
    <name type="scientific">Streptosporangium album</name>
    <dbReference type="NCBI Taxonomy" id="47479"/>
    <lineage>
        <taxon>Bacteria</taxon>
        <taxon>Bacillati</taxon>
        <taxon>Actinomycetota</taxon>
        <taxon>Actinomycetes</taxon>
        <taxon>Streptosporangiales</taxon>
        <taxon>Streptosporangiaceae</taxon>
        <taxon>Streptosporangium</taxon>
    </lineage>
</organism>
<feature type="transmembrane region" description="Helical" evidence="8">
    <location>
        <begin position="51"/>
        <end position="71"/>
    </location>
</feature>
<evidence type="ECO:0000256" key="3">
    <source>
        <dbReference type="ARBA" id="ARBA00022475"/>
    </source>
</evidence>
<evidence type="ECO:0000256" key="4">
    <source>
        <dbReference type="ARBA" id="ARBA00022692"/>
    </source>
</evidence>
<feature type="transmembrane region" description="Helical" evidence="8">
    <location>
        <begin position="83"/>
        <end position="104"/>
    </location>
</feature>
<sequence>MTWRERLIDIRPLRTNRPFRDLWTGSSLASIGQQIATVAVLLQVWDLTRSTLWTGAIGLATAVPLLLLGLVGGSLADSLDRRALVRATTVGQVLAAVALLAQAVAGNRSVLLLLTLVAVQSGCAALGAPARRTFPVRLLPADQVAAGLALQNVAFQVSMLVGPALAGIMLAQWHYPAAYAFQALAGIASLIAVIRLPPMPALRTGDDRQPARGTRRSRGSTPGGWRIILQRPTLWGSFATDLASTVLAMPIALFPLINEIRFGGAPQTLGLFLSAIAVGGLSAGLLSGTVTRLRRSGLIQLLAATVWGLALAGFGLAGPLWLALGCLAIAGAADTVSVITRGALVQLEAPDHYRGRVSSVEHVIGVAGPEVGNFRGGLLASLTSAPTSLLVGGLAAAFTVVAVGLTNRPLRDYRTPSEDGHSPPPESPTAAPAPATAVANGPR</sequence>
<dbReference type="AlphaFoldDB" id="A0A7W7WCT3"/>
<keyword evidence="10" id="KW-1185">Reference proteome</keyword>
<keyword evidence="2" id="KW-0813">Transport</keyword>
<dbReference type="Proteomes" id="UP000534286">
    <property type="component" value="Unassembled WGS sequence"/>
</dbReference>
<dbReference type="PANTHER" id="PTHR23513:SF9">
    <property type="entry name" value="ENTEROBACTIN EXPORTER ENTS"/>
    <property type="match status" value="1"/>
</dbReference>
<evidence type="ECO:0000256" key="5">
    <source>
        <dbReference type="ARBA" id="ARBA00022989"/>
    </source>
</evidence>
<gene>
    <name evidence="9" type="ORF">FHR32_007372</name>
</gene>
<feature type="transmembrane region" description="Helical" evidence="8">
    <location>
        <begin position="177"/>
        <end position="196"/>
    </location>
</feature>
<reference evidence="9 10" key="1">
    <citation type="submission" date="2020-08" db="EMBL/GenBank/DDBJ databases">
        <title>Sequencing the genomes of 1000 actinobacteria strains.</title>
        <authorList>
            <person name="Klenk H.-P."/>
        </authorList>
    </citation>
    <scope>NUCLEOTIDE SEQUENCE [LARGE SCALE GENOMIC DNA]</scope>
    <source>
        <strain evidence="9 10">DSM 43023</strain>
    </source>
</reference>
<proteinExistence type="predicted"/>
<evidence type="ECO:0000256" key="6">
    <source>
        <dbReference type="ARBA" id="ARBA00023136"/>
    </source>
</evidence>
<evidence type="ECO:0000256" key="8">
    <source>
        <dbReference type="SAM" id="Phobius"/>
    </source>
</evidence>
<dbReference type="GO" id="GO:0005886">
    <property type="term" value="C:plasma membrane"/>
    <property type="evidence" value="ECO:0007669"/>
    <property type="project" value="UniProtKB-SubCell"/>
</dbReference>
<keyword evidence="5 8" id="KW-1133">Transmembrane helix</keyword>
<evidence type="ECO:0000256" key="1">
    <source>
        <dbReference type="ARBA" id="ARBA00004429"/>
    </source>
</evidence>
<feature type="transmembrane region" description="Helical" evidence="8">
    <location>
        <begin position="269"/>
        <end position="286"/>
    </location>
</feature>
<dbReference type="CDD" id="cd06173">
    <property type="entry name" value="MFS_MefA_like"/>
    <property type="match status" value="1"/>
</dbReference>
<evidence type="ECO:0000313" key="9">
    <source>
        <dbReference type="EMBL" id="MBB4942972.1"/>
    </source>
</evidence>
<dbReference type="PANTHER" id="PTHR23513">
    <property type="entry name" value="INTEGRAL MEMBRANE EFFLUX PROTEIN-RELATED"/>
    <property type="match status" value="1"/>
</dbReference>
<feature type="transmembrane region" description="Helical" evidence="8">
    <location>
        <begin position="149"/>
        <end position="171"/>
    </location>
</feature>
<dbReference type="SUPFAM" id="SSF103473">
    <property type="entry name" value="MFS general substrate transporter"/>
    <property type="match status" value="1"/>
</dbReference>
<keyword evidence="3" id="KW-1003">Cell membrane</keyword>
<comment type="subcellular location">
    <subcellularLocation>
        <location evidence="1">Cell inner membrane</location>
        <topology evidence="1">Multi-pass membrane protein</topology>
    </subcellularLocation>
</comment>
<dbReference type="EMBL" id="JACHJU010000004">
    <property type="protein sequence ID" value="MBB4942972.1"/>
    <property type="molecule type" value="Genomic_DNA"/>
</dbReference>
<feature type="transmembrane region" description="Helical" evidence="8">
    <location>
        <begin position="234"/>
        <end position="257"/>
    </location>
</feature>
<evidence type="ECO:0000256" key="7">
    <source>
        <dbReference type="SAM" id="MobiDB-lite"/>
    </source>
</evidence>
<dbReference type="Gene3D" id="1.20.1250.20">
    <property type="entry name" value="MFS general substrate transporter like domains"/>
    <property type="match status" value="1"/>
</dbReference>
<keyword evidence="6 8" id="KW-0472">Membrane</keyword>
<dbReference type="RefSeq" id="WP_184758887.1">
    <property type="nucleotide sequence ID" value="NZ_BAABEK010000071.1"/>
</dbReference>
<feature type="transmembrane region" description="Helical" evidence="8">
    <location>
        <begin position="110"/>
        <end position="128"/>
    </location>
</feature>
<keyword evidence="4 8" id="KW-0812">Transmembrane</keyword>
<protein>
    <submittedName>
        <fullName evidence="9">MFS family permease</fullName>
    </submittedName>
</protein>
<feature type="transmembrane region" description="Helical" evidence="8">
    <location>
        <begin position="298"/>
        <end position="317"/>
    </location>
</feature>
<dbReference type="InterPro" id="IPR010290">
    <property type="entry name" value="TM_effector"/>
</dbReference>
<feature type="region of interest" description="Disordered" evidence="7">
    <location>
        <begin position="411"/>
        <end position="443"/>
    </location>
</feature>
<feature type="region of interest" description="Disordered" evidence="7">
    <location>
        <begin position="203"/>
        <end position="222"/>
    </location>
</feature>
<name>A0A7W7WCT3_9ACTN</name>
<comment type="caution">
    <text evidence="9">The sequence shown here is derived from an EMBL/GenBank/DDBJ whole genome shotgun (WGS) entry which is preliminary data.</text>
</comment>